<feature type="transmembrane region" description="Helical" evidence="5">
    <location>
        <begin position="90"/>
        <end position="111"/>
    </location>
</feature>
<feature type="transmembrane region" description="Helical" evidence="5">
    <location>
        <begin position="123"/>
        <end position="143"/>
    </location>
</feature>
<keyword evidence="5" id="KW-0812">Transmembrane</keyword>
<dbReference type="InterPro" id="IPR008271">
    <property type="entry name" value="Ser/Thr_kinase_AS"/>
</dbReference>
<accession>A0AA39LX31</accession>
<protein>
    <recommendedName>
        <fullName evidence="6">Protein kinase domain-containing protein</fullName>
    </recommendedName>
</protein>
<evidence type="ECO:0000256" key="5">
    <source>
        <dbReference type="SAM" id="Phobius"/>
    </source>
</evidence>
<feature type="transmembrane region" description="Helical" evidence="5">
    <location>
        <begin position="163"/>
        <end position="182"/>
    </location>
</feature>
<dbReference type="PANTHER" id="PTHR44329:SF288">
    <property type="entry name" value="MITOGEN-ACTIVATED PROTEIN KINASE KINASE KINASE 20"/>
    <property type="match status" value="1"/>
</dbReference>
<dbReference type="Gene3D" id="1.10.510.10">
    <property type="entry name" value="Transferase(Phosphotransferase) domain 1"/>
    <property type="match status" value="2"/>
</dbReference>
<organism evidence="7 8">
    <name type="scientific">Steinernema hermaphroditum</name>
    <dbReference type="NCBI Taxonomy" id="289476"/>
    <lineage>
        <taxon>Eukaryota</taxon>
        <taxon>Metazoa</taxon>
        <taxon>Ecdysozoa</taxon>
        <taxon>Nematoda</taxon>
        <taxon>Chromadorea</taxon>
        <taxon>Rhabditida</taxon>
        <taxon>Tylenchina</taxon>
        <taxon>Panagrolaimomorpha</taxon>
        <taxon>Strongyloidoidea</taxon>
        <taxon>Steinernematidae</taxon>
        <taxon>Steinernema</taxon>
    </lineage>
</organism>
<reference evidence="7" key="1">
    <citation type="submission" date="2023-06" db="EMBL/GenBank/DDBJ databases">
        <title>Genomic analysis of the entomopathogenic nematode Steinernema hermaphroditum.</title>
        <authorList>
            <person name="Schwarz E.M."/>
            <person name="Heppert J.K."/>
            <person name="Baniya A."/>
            <person name="Schwartz H.T."/>
            <person name="Tan C.-H."/>
            <person name="Antoshechkin I."/>
            <person name="Sternberg P.W."/>
            <person name="Goodrich-Blair H."/>
            <person name="Dillman A.R."/>
        </authorList>
    </citation>
    <scope>NUCLEOTIDE SEQUENCE</scope>
    <source>
        <strain evidence="7">PS9179</strain>
        <tissue evidence="7">Whole animal</tissue>
    </source>
</reference>
<evidence type="ECO:0000256" key="4">
    <source>
        <dbReference type="ARBA" id="ARBA00022840"/>
    </source>
</evidence>
<proteinExistence type="predicted"/>
<dbReference type="SMART" id="SM00220">
    <property type="entry name" value="S_TKc"/>
    <property type="match status" value="1"/>
</dbReference>
<keyword evidence="1" id="KW-0808">Transferase</keyword>
<dbReference type="GO" id="GO:0005524">
    <property type="term" value="F:ATP binding"/>
    <property type="evidence" value="ECO:0007669"/>
    <property type="project" value="UniProtKB-KW"/>
</dbReference>
<keyword evidence="8" id="KW-1185">Reference proteome</keyword>
<feature type="transmembrane region" description="Helical" evidence="5">
    <location>
        <begin position="20"/>
        <end position="40"/>
    </location>
</feature>
<keyword evidence="3" id="KW-0418">Kinase</keyword>
<keyword evidence="5" id="KW-0472">Membrane</keyword>
<evidence type="ECO:0000313" key="7">
    <source>
        <dbReference type="EMBL" id="KAK0412489.1"/>
    </source>
</evidence>
<dbReference type="EMBL" id="JAUCMV010000003">
    <property type="protein sequence ID" value="KAK0412489.1"/>
    <property type="molecule type" value="Genomic_DNA"/>
</dbReference>
<dbReference type="GO" id="GO:0004674">
    <property type="term" value="F:protein serine/threonine kinase activity"/>
    <property type="evidence" value="ECO:0007669"/>
    <property type="project" value="TreeGrafter"/>
</dbReference>
<evidence type="ECO:0000256" key="3">
    <source>
        <dbReference type="ARBA" id="ARBA00022777"/>
    </source>
</evidence>
<keyword evidence="4" id="KW-0067">ATP-binding</keyword>
<dbReference type="PROSITE" id="PS00108">
    <property type="entry name" value="PROTEIN_KINASE_ST"/>
    <property type="match status" value="1"/>
</dbReference>
<evidence type="ECO:0000256" key="2">
    <source>
        <dbReference type="ARBA" id="ARBA00022741"/>
    </source>
</evidence>
<feature type="transmembrane region" description="Helical" evidence="5">
    <location>
        <begin position="52"/>
        <end position="70"/>
    </location>
</feature>
<evidence type="ECO:0000256" key="1">
    <source>
        <dbReference type="ARBA" id="ARBA00022679"/>
    </source>
</evidence>
<dbReference type="InterPro" id="IPR000719">
    <property type="entry name" value="Prot_kinase_dom"/>
</dbReference>
<feature type="transmembrane region" description="Helical" evidence="5">
    <location>
        <begin position="202"/>
        <end position="224"/>
    </location>
</feature>
<keyword evidence="2" id="KW-0547">Nucleotide-binding</keyword>
<comment type="caution">
    <text evidence="7">The sequence shown here is derived from an EMBL/GenBank/DDBJ whole genome shotgun (WGS) entry which is preliminary data.</text>
</comment>
<name>A0AA39LX31_9BILA</name>
<feature type="domain" description="Protein kinase" evidence="6">
    <location>
        <begin position="425"/>
        <end position="641"/>
    </location>
</feature>
<keyword evidence="5" id="KW-1133">Transmembrane helix</keyword>
<feature type="transmembrane region" description="Helical" evidence="5">
    <location>
        <begin position="244"/>
        <end position="267"/>
    </location>
</feature>
<dbReference type="InterPro" id="IPR051681">
    <property type="entry name" value="Ser/Thr_Kinases-Pseudokinases"/>
</dbReference>
<sequence>MQGASDYPVALKVIQQIDLWFQYPSLVVGVFIIFLSIFFVPRSICRLYTTNLSIITVISVVSYILMNAKVGTKNISFTLLGKIYVAARNFGLFSYPFLSTATMFMVYLAYAHPVLYVKLSKKTFLVVMFTVANIMAIVCTLLQNPGTFSKNKTVQAVLSWCQITILCVMLLVMMVFYVLVIMHTVRNIRSKRLVNARKKDRWSTLVSFLIYSTPPYIISLVEAPGNVCIGTMYIGSWSPACVNLIALGGAMILAKTFLTTFTILFVFRDYRRAIIKITNMTRIIDVLRKNKPVYIEVTASSQQNNYLPTPLYTLFAMGFGDFLKKAEREMKRAGKAIEKETRRSAKVVERETKRAAGDVAKFWHRGDVSKARHTVEGQFRTMRDFVNLYKRTAKARALIGAERHATLAVSLTDPTVVIPFENITILEEEEIGRGAQGHVYKGFYLNETIAVKVTSNKKEAAELVSLKQLLHPNVVRFIGLSIISRTHYIVMEYCAQGTLYQLLRKRSIGKETFFSFAKQISEGMDFIHSRNIVHRDLKTPNILVDAADVLKICDFGHHRAEVFTGTIMSKKGTYHWMAPEVLKLERASKTIINTILSDEGLSPLIPACTLKEIANILESCWQIDPSLRPDFGRLLETMATIQEDCVKYSNALFECIQREGRTNCERRADTMTTDNLSTEEDYGSELYYSASEDSEGS</sequence>
<dbReference type="Pfam" id="PF00069">
    <property type="entry name" value="Pkinase"/>
    <property type="match status" value="1"/>
</dbReference>
<evidence type="ECO:0000313" key="8">
    <source>
        <dbReference type="Proteomes" id="UP001175271"/>
    </source>
</evidence>
<dbReference type="InterPro" id="IPR011009">
    <property type="entry name" value="Kinase-like_dom_sf"/>
</dbReference>
<dbReference type="Gene3D" id="3.30.200.20">
    <property type="entry name" value="Phosphorylase Kinase, domain 1"/>
    <property type="match status" value="1"/>
</dbReference>
<dbReference type="AlphaFoldDB" id="A0AA39LX31"/>
<dbReference type="PANTHER" id="PTHR44329">
    <property type="entry name" value="SERINE/THREONINE-PROTEIN KINASE TNNI3K-RELATED"/>
    <property type="match status" value="1"/>
</dbReference>
<dbReference type="PROSITE" id="PS50011">
    <property type="entry name" value="PROTEIN_KINASE_DOM"/>
    <property type="match status" value="1"/>
</dbReference>
<dbReference type="SUPFAM" id="SSF56112">
    <property type="entry name" value="Protein kinase-like (PK-like)"/>
    <property type="match status" value="1"/>
</dbReference>
<gene>
    <name evidence="7" type="ORF">QR680_006241</name>
</gene>
<dbReference type="Proteomes" id="UP001175271">
    <property type="component" value="Unassembled WGS sequence"/>
</dbReference>
<evidence type="ECO:0000259" key="6">
    <source>
        <dbReference type="PROSITE" id="PS50011"/>
    </source>
</evidence>